<dbReference type="Proteomes" id="UP000887566">
    <property type="component" value="Unplaced"/>
</dbReference>
<reference evidence="2" key="1">
    <citation type="submission" date="2022-11" db="UniProtKB">
        <authorList>
            <consortium name="WormBaseParasite"/>
        </authorList>
    </citation>
    <scope>IDENTIFICATION</scope>
</reference>
<evidence type="ECO:0000313" key="1">
    <source>
        <dbReference type="Proteomes" id="UP000887566"/>
    </source>
</evidence>
<protein>
    <submittedName>
        <fullName evidence="2">Uncharacterized protein</fullName>
    </submittedName>
</protein>
<dbReference type="AlphaFoldDB" id="A0A914WZZ7"/>
<name>A0A914WZZ7_9BILA</name>
<accession>A0A914WZZ7</accession>
<proteinExistence type="predicted"/>
<sequence>MTSIAIILQPLPGNEILCLEVQLIDEEDEVGEQVLNYVKTFLELSNTAKKPIKLIFDHAYRTLRYPDVDKMASLIAEQEWFKDEVEDKDLFKIERVGRTCVVSGSNAKVIISVVKDEFMY</sequence>
<keyword evidence="1" id="KW-1185">Reference proteome</keyword>
<evidence type="ECO:0000313" key="2">
    <source>
        <dbReference type="WBParaSite" id="PSAMB.scaffold5771size10906.g27269.t1"/>
    </source>
</evidence>
<dbReference type="WBParaSite" id="PSAMB.scaffold5771size10906.g27269.t1">
    <property type="protein sequence ID" value="PSAMB.scaffold5771size10906.g27269.t1"/>
    <property type="gene ID" value="PSAMB.scaffold5771size10906.g27269"/>
</dbReference>
<organism evidence="1 2">
    <name type="scientific">Plectus sambesii</name>
    <dbReference type="NCBI Taxonomy" id="2011161"/>
    <lineage>
        <taxon>Eukaryota</taxon>
        <taxon>Metazoa</taxon>
        <taxon>Ecdysozoa</taxon>
        <taxon>Nematoda</taxon>
        <taxon>Chromadorea</taxon>
        <taxon>Plectida</taxon>
        <taxon>Plectina</taxon>
        <taxon>Plectoidea</taxon>
        <taxon>Plectidae</taxon>
        <taxon>Plectus</taxon>
    </lineage>
</organism>